<name>A0A4Y2ITL4_ARAVE</name>
<sequence>SCIPLILKILGSSVKKVFELGTLRLRDRNLTIRPPRSRDPSLESSLKLHSFDPQDPRIFSEGGSRTWNSSAPWPRSYH</sequence>
<evidence type="ECO:0000256" key="1">
    <source>
        <dbReference type="SAM" id="MobiDB-lite"/>
    </source>
</evidence>
<proteinExistence type="predicted"/>
<reference evidence="2 3" key="1">
    <citation type="journal article" date="2019" name="Sci. Rep.">
        <title>Orb-weaving spider Araneus ventricosus genome elucidates the spidroin gene catalogue.</title>
        <authorList>
            <person name="Kono N."/>
            <person name="Nakamura H."/>
            <person name="Ohtoshi R."/>
            <person name="Moran D.A.P."/>
            <person name="Shinohara A."/>
            <person name="Yoshida Y."/>
            <person name="Fujiwara M."/>
            <person name="Mori M."/>
            <person name="Tomita M."/>
            <person name="Arakawa K."/>
        </authorList>
    </citation>
    <scope>NUCLEOTIDE SEQUENCE [LARGE SCALE GENOMIC DNA]</scope>
</reference>
<feature type="region of interest" description="Disordered" evidence="1">
    <location>
        <begin position="31"/>
        <end position="78"/>
    </location>
</feature>
<dbReference type="Proteomes" id="UP000499080">
    <property type="component" value="Unassembled WGS sequence"/>
</dbReference>
<protein>
    <submittedName>
        <fullName evidence="2">Uncharacterized protein</fullName>
    </submittedName>
</protein>
<gene>
    <name evidence="2" type="ORF">AVEN_188495_1</name>
</gene>
<organism evidence="2 3">
    <name type="scientific">Araneus ventricosus</name>
    <name type="common">Orbweaver spider</name>
    <name type="synonym">Epeira ventricosa</name>
    <dbReference type="NCBI Taxonomy" id="182803"/>
    <lineage>
        <taxon>Eukaryota</taxon>
        <taxon>Metazoa</taxon>
        <taxon>Ecdysozoa</taxon>
        <taxon>Arthropoda</taxon>
        <taxon>Chelicerata</taxon>
        <taxon>Arachnida</taxon>
        <taxon>Araneae</taxon>
        <taxon>Araneomorphae</taxon>
        <taxon>Entelegynae</taxon>
        <taxon>Araneoidea</taxon>
        <taxon>Araneidae</taxon>
        <taxon>Araneus</taxon>
    </lineage>
</organism>
<dbReference type="EMBL" id="BGPR01107902">
    <property type="protein sequence ID" value="GBM81183.1"/>
    <property type="molecule type" value="Genomic_DNA"/>
</dbReference>
<feature type="non-terminal residue" evidence="2">
    <location>
        <position position="1"/>
    </location>
</feature>
<comment type="caution">
    <text evidence="2">The sequence shown here is derived from an EMBL/GenBank/DDBJ whole genome shotgun (WGS) entry which is preliminary data.</text>
</comment>
<keyword evidence="3" id="KW-1185">Reference proteome</keyword>
<evidence type="ECO:0000313" key="2">
    <source>
        <dbReference type="EMBL" id="GBM81183.1"/>
    </source>
</evidence>
<accession>A0A4Y2ITL4</accession>
<dbReference type="AlphaFoldDB" id="A0A4Y2ITL4"/>
<feature type="compositionally biased region" description="Basic and acidic residues" evidence="1">
    <location>
        <begin position="31"/>
        <end position="41"/>
    </location>
</feature>
<evidence type="ECO:0000313" key="3">
    <source>
        <dbReference type="Proteomes" id="UP000499080"/>
    </source>
</evidence>